<dbReference type="Gene3D" id="3.40.50.150">
    <property type="entry name" value="Vaccinia Virus protein VP39"/>
    <property type="match status" value="1"/>
</dbReference>
<evidence type="ECO:0000313" key="5">
    <source>
        <dbReference type="Proteomes" id="UP001589828"/>
    </source>
</evidence>
<dbReference type="Proteomes" id="UP001589828">
    <property type="component" value="Unassembled WGS sequence"/>
</dbReference>
<keyword evidence="2 4" id="KW-0808">Transferase</keyword>
<dbReference type="RefSeq" id="WP_377024512.1">
    <property type="nucleotide sequence ID" value="NZ_JBHLTS010000066.1"/>
</dbReference>
<dbReference type="GO" id="GO:0052706">
    <property type="term" value="F:L-histidine N(alpha)-methyltransferase activity"/>
    <property type="evidence" value="ECO:0007669"/>
    <property type="project" value="UniProtKB-EC"/>
</dbReference>
<dbReference type="EC" id="2.1.1.44" evidence="4"/>
<proteinExistence type="predicted"/>
<evidence type="ECO:0000313" key="4">
    <source>
        <dbReference type="EMBL" id="MFC0516739.1"/>
    </source>
</evidence>
<dbReference type="InterPro" id="IPR029063">
    <property type="entry name" value="SAM-dependent_MTases_sf"/>
</dbReference>
<name>A0ABV6LBD5_9SPHI</name>
<keyword evidence="1 4" id="KW-0489">Methyltransferase</keyword>
<gene>
    <name evidence="4" type="ORF">ACFFGT_21200</name>
</gene>
<keyword evidence="5" id="KW-1185">Reference proteome</keyword>
<sequence>MTMLKINDNEITIPKALDEASADDLFCKNMLEGLRSNPKHLQSKYFYDAAGDSIFREIMNCEEYYPFNCELEIFSENTAALARAIMVPGGAFDLIELGAGDCTKSSYLLSHLVQTGADFTYMPIDISANIIDYLNLQLPVTIPGIRITGLNGEYFDMLEKAAEVSENRKVVLFLGSNLGNMEPANAEQFCRELRGHLKPGDLALIGIDLKKCPYTVLAAYNDKEGITRRFNLNLLERMNRELEADFEVAKFDHFPVYDPETGACKSYLISMADQVITLNTKEGKQAISFAKGEAVFMEISQKYTAQQVNQLGKQASFETAESFFDSRGWFMDTVWLAI</sequence>
<protein>
    <submittedName>
        <fullName evidence="4">L-histidine N(Alpha)-methyltransferase</fullName>
        <ecNumber evidence="4">2.1.1.44</ecNumber>
    </submittedName>
</protein>
<evidence type="ECO:0000256" key="2">
    <source>
        <dbReference type="ARBA" id="ARBA00022679"/>
    </source>
</evidence>
<dbReference type="InterPro" id="IPR051128">
    <property type="entry name" value="EgtD_Methyltrsf_superfamily"/>
</dbReference>
<reference evidence="4 5" key="1">
    <citation type="submission" date="2024-09" db="EMBL/GenBank/DDBJ databases">
        <authorList>
            <person name="Sun Q."/>
            <person name="Mori K."/>
        </authorList>
    </citation>
    <scope>NUCLEOTIDE SEQUENCE [LARGE SCALE GENOMIC DNA]</scope>
    <source>
        <strain evidence="4 5">NCAIM B.02415</strain>
    </source>
</reference>
<dbReference type="EMBL" id="JBHLTS010000066">
    <property type="protein sequence ID" value="MFC0516739.1"/>
    <property type="molecule type" value="Genomic_DNA"/>
</dbReference>
<dbReference type="InterPro" id="IPR017804">
    <property type="entry name" value="MeTrfase_EgtD-like"/>
</dbReference>
<feature type="domain" description="Histidine-specific methyltransferase SAM-dependent" evidence="3">
    <location>
        <begin position="28"/>
        <end position="335"/>
    </location>
</feature>
<evidence type="ECO:0000259" key="3">
    <source>
        <dbReference type="Pfam" id="PF10017"/>
    </source>
</evidence>
<dbReference type="SUPFAM" id="SSF53335">
    <property type="entry name" value="S-adenosyl-L-methionine-dependent methyltransferases"/>
    <property type="match status" value="1"/>
</dbReference>
<dbReference type="InterPro" id="IPR019257">
    <property type="entry name" value="MeTrfase_dom"/>
</dbReference>
<dbReference type="Pfam" id="PF10017">
    <property type="entry name" value="Methyltransf_33"/>
    <property type="match status" value="1"/>
</dbReference>
<organism evidence="4 5">
    <name type="scientific">Mucilaginibacter angelicae</name>
    <dbReference type="NCBI Taxonomy" id="869718"/>
    <lineage>
        <taxon>Bacteria</taxon>
        <taxon>Pseudomonadati</taxon>
        <taxon>Bacteroidota</taxon>
        <taxon>Sphingobacteriia</taxon>
        <taxon>Sphingobacteriales</taxon>
        <taxon>Sphingobacteriaceae</taxon>
        <taxon>Mucilaginibacter</taxon>
    </lineage>
</organism>
<accession>A0ABV6LBD5</accession>
<comment type="caution">
    <text evidence="4">The sequence shown here is derived from an EMBL/GenBank/DDBJ whole genome shotgun (WGS) entry which is preliminary data.</text>
</comment>
<evidence type="ECO:0000256" key="1">
    <source>
        <dbReference type="ARBA" id="ARBA00022603"/>
    </source>
</evidence>
<dbReference type="PANTHER" id="PTHR43397:SF1">
    <property type="entry name" value="ERGOTHIONEINE BIOSYNTHESIS PROTEIN 1"/>
    <property type="match status" value="1"/>
</dbReference>
<dbReference type="PANTHER" id="PTHR43397">
    <property type="entry name" value="ERGOTHIONEINE BIOSYNTHESIS PROTEIN 1"/>
    <property type="match status" value="1"/>
</dbReference>
<dbReference type="PIRSF" id="PIRSF018005">
    <property type="entry name" value="UCP018005"/>
    <property type="match status" value="1"/>
</dbReference>
<dbReference type="GO" id="GO:0032259">
    <property type="term" value="P:methylation"/>
    <property type="evidence" value="ECO:0007669"/>
    <property type="project" value="UniProtKB-KW"/>
</dbReference>